<evidence type="ECO:0000313" key="3">
    <source>
        <dbReference type="Proteomes" id="UP000306196"/>
    </source>
</evidence>
<protein>
    <submittedName>
        <fullName evidence="2">ArsR family transcriptional regulator</fullName>
    </submittedName>
</protein>
<dbReference type="SUPFAM" id="SSF46785">
    <property type="entry name" value="Winged helix' DNA-binding domain"/>
    <property type="match status" value="1"/>
</dbReference>
<organism evidence="2 3">
    <name type="scientific">Phragmitibacter flavus</name>
    <dbReference type="NCBI Taxonomy" id="2576071"/>
    <lineage>
        <taxon>Bacteria</taxon>
        <taxon>Pseudomonadati</taxon>
        <taxon>Verrucomicrobiota</taxon>
        <taxon>Verrucomicrobiia</taxon>
        <taxon>Verrucomicrobiales</taxon>
        <taxon>Verrucomicrobiaceae</taxon>
        <taxon>Phragmitibacter</taxon>
    </lineage>
</organism>
<proteinExistence type="predicted"/>
<dbReference type="InterPro" id="IPR027395">
    <property type="entry name" value="WH_DNA-bd_dom"/>
</dbReference>
<gene>
    <name evidence="2" type="ORF">FEM03_03780</name>
</gene>
<dbReference type="Proteomes" id="UP000306196">
    <property type="component" value="Unassembled WGS sequence"/>
</dbReference>
<dbReference type="PANTHER" id="PTHR37318:SF1">
    <property type="entry name" value="BSL7504 PROTEIN"/>
    <property type="match status" value="1"/>
</dbReference>
<reference evidence="2 3" key="1">
    <citation type="submission" date="2019-05" db="EMBL/GenBank/DDBJ databases">
        <title>Verrucobacter flavum gen. nov., sp. nov. a new member of the family Verrucomicrobiaceae.</title>
        <authorList>
            <person name="Szuroczki S."/>
            <person name="Abbaszade G."/>
            <person name="Szabo A."/>
            <person name="Felfoldi T."/>
            <person name="Schumann P."/>
            <person name="Boka K."/>
            <person name="Keki Z."/>
            <person name="Toumi M."/>
            <person name="Toth E."/>
        </authorList>
    </citation>
    <scope>NUCLEOTIDE SEQUENCE [LARGE SCALE GENOMIC DNA]</scope>
    <source>
        <strain evidence="2 3">MG-N-17</strain>
    </source>
</reference>
<dbReference type="Gene3D" id="1.10.10.10">
    <property type="entry name" value="Winged helix-like DNA-binding domain superfamily/Winged helix DNA-binding domain"/>
    <property type="match status" value="1"/>
</dbReference>
<dbReference type="OrthoDB" id="9800369at2"/>
<dbReference type="AlphaFoldDB" id="A0A5R8KHR2"/>
<sequence length="102" mass="11100">MIDFSQLDKVIHEKGRLSIMTLLTARSPRAFQDLKAELGMSDGNLVTHLRTLSKEGYVRELKSTAVDSGRSLTTYEVTGAGKGAFKAYLNVLEAIVKASKPG</sequence>
<dbReference type="RefSeq" id="WP_138084860.1">
    <property type="nucleotide sequence ID" value="NZ_VAUV01000003.1"/>
</dbReference>
<evidence type="ECO:0000259" key="1">
    <source>
        <dbReference type="Pfam" id="PF13601"/>
    </source>
</evidence>
<dbReference type="PANTHER" id="PTHR37318">
    <property type="entry name" value="BSL7504 PROTEIN"/>
    <property type="match status" value="1"/>
</dbReference>
<name>A0A5R8KHR2_9BACT</name>
<keyword evidence="3" id="KW-1185">Reference proteome</keyword>
<comment type="caution">
    <text evidence="2">The sequence shown here is derived from an EMBL/GenBank/DDBJ whole genome shotgun (WGS) entry which is preliminary data.</text>
</comment>
<feature type="domain" description="Winged helix DNA-binding" evidence="1">
    <location>
        <begin position="16"/>
        <end position="96"/>
    </location>
</feature>
<dbReference type="Pfam" id="PF13601">
    <property type="entry name" value="HTH_34"/>
    <property type="match status" value="1"/>
</dbReference>
<accession>A0A5R8KHR2</accession>
<dbReference type="InterPro" id="IPR036388">
    <property type="entry name" value="WH-like_DNA-bd_sf"/>
</dbReference>
<evidence type="ECO:0000313" key="2">
    <source>
        <dbReference type="EMBL" id="TLD71856.1"/>
    </source>
</evidence>
<dbReference type="InterPro" id="IPR036390">
    <property type="entry name" value="WH_DNA-bd_sf"/>
</dbReference>
<dbReference type="EMBL" id="VAUV01000003">
    <property type="protein sequence ID" value="TLD71856.1"/>
    <property type="molecule type" value="Genomic_DNA"/>
</dbReference>